<dbReference type="Proteomes" id="UP001602119">
    <property type="component" value="Unassembled WGS sequence"/>
</dbReference>
<proteinExistence type="predicted"/>
<feature type="signal peptide" evidence="1">
    <location>
        <begin position="1"/>
        <end position="27"/>
    </location>
</feature>
<comment type="caution">
    <text evidence="2">The sequence shown here is derived from an EMBL/GenBank/DDBJ whole genome shotgun (WGS) entry which is preliminary data.</text>
</comment>
<accession>A0ABW6VAB9</accession>
<sequence length="154" mass="16925">MKIRTAASATAALCVTVGLFASPASYARTAALIPEVGAAVPEAIQPRTATAEQCQIWAYNYESDNNANQRIVDEVCWTADPPGVRVTNKLVGWNDLDPYSYCTLTPVQPACAIDTKVHDASFRADFANKQVIEISKYAPLTGRWVREQHIYSFQ</sequence>
<dbReference type="EMBL" id="JBIAXI010000016">
    <property type="protein sequence ID" value="MFF4776285.1"/>
    <property type="molecule type" value="Genomic_DNA"/>
</dbReference>
<reference evidence="2 3" key="1">
    <citation type="submission" date="2024-10" db="EMBL/GenBank/DDBJ databases">
        <title>The Natural Products Discovery Center: Release of the First 8490 Sequenced Strains for Exploring Actinobacteria Biosynthetic Diversity.</title>
        <authorList>
            <person name="Kalkreuter E."/>
            <person name="Kautsar S.A."/>
            <person name="Yang D."/>
            <person name="Bader C.D."/>
            <person name="Teijaro C.N."/>
            <person name="Fluegel L."/>
            <person name="Davis C.M."/>
            <person name="Simpson J.R."/>
            <person name="Lauterbach L."/>
            <person name="Steele A.D."/>
            <person name="Gui C."/>
            <person name="Meng S."/>
            <person name="Li G."/>
            <person name="Viehrig K."/>
            <person name="Ye F."/>
            <person name="Su P."/>
            <person name="Kiefer A.F."/>
            <person name="Nichols A."/>
            <person name="Cepeda A.J."/>
            <person name="Yan W."/>
            <person name="Fan B."/>
            <person name="Jiang Y."/>
            <person name="Adhikari A."/>
            <person name="Zheng C.-J."/>
            <person name="Schuster L."/>
            <person name="Cowan T.M."/>
            <person name="Smanski M.J."/>
            <person name="Chevrette M.G."/>
            <person name="De Carvalho L.P.S."/>
            <person name="Shen B."/>
        </authorList>
    </citation>
    <scope>NUCLEOTIDE SEQUENCE [LARGE SCALE GENOMIC DNA]</scope>
    <source>
        <strain evidence="2 3">NPDC001281</strain>
    </source>
</reference>
<protein>
    <recommendedName>
        <fullName evidence="4">Secreted protein</fullName>
    </recommendedName>
</protein>
<organism evidence="2 3">
    <name type="scientific">Microtetraspora fusca</name>
    <dbReference type="NCBI Taxonomy" id="1997"/>
    <lineage>
        <taxon>Bacteria</taxon>
        <taxon>Bacillati</taxon>
        <taxon>Actinomycetota</taxon>
        <taxon>Actinomycetes</taxon>
        <taxon>Streptosporangiales</taxon>
        <taxon>Streptosporangiaceae</taxon>
        <taxon>Microtetraspora</taxon>
    </lineage>
</organism>
<name>A0ABW6VAB9_MICFU</name>
<dbReference type="RefSeq" id="WP_387344586.1">
    <property type="nucleotide sequence ID" value="NZ_JBIAXI010000016.1"/>
</dbReference>
<evidence type="ECO:0000313" key="2">
    <source>
        <dbReference type="EMBL" id="MFF4776285.1"/>
    </source>
</evidence>
<evidence type="ECO:0008006" key="4">
    <source>
        <dbReference type="Google" id="ProtNLM"/>
    </source>
</evidence>
<gene>
    <name evidence="2" type="ORF">ACFY05_25830</name>
</gene>
<keyword evidence="3" id="KW-1185">Reference proteome</keyword>
<feature type="chain" id="PRO_5046598532" description="Secreted protein" evidence="1">
    <location>
        <begin position="28"/>
        <end position="154"/>
    </location>
</feature>
<evidence type="ECO:0000256" key="1">
    <source>
        <dbReference type="SAM" id="SignalP"/>
    </source>
</evidence>
<keyword evidence="1" id="KW-0732">Signal</keyword>
<evidence type="ECO:0000313" key="3">
    <source>
        <dbReference type="Proteomes" id="UP001602119"/>
    </source>
</evidence>